<accession>A0A6G6Y7D7</accession>
<dbReference type="InterPro" id="IPR020449">
    <property type="entry name" value="Tscrpt_reg_AraC-type_HTH"/>
</dbReference>
<feature type="domain" description="HTH araC/xylS-type" evidence="5">
    <location>
        <begin position="195"/>
        <end position="295"/>
    </location>
</feature>
<dbReference type="PROSITE" id="PS00041">
    <property type="entry name" value="HTH_ARAC_FAMILY_1"/>
    <property type="match status" value="1"/>
</dbReference>
<dbReference type="SMART" id="SM00342">
    <property type="entry name" value="HTH_ARAC"/>
    <property type="match status" value="1"/>
</dbReference>
<evidence type="ECO:0000313" key="6">
    <source>
        <dbReference type="EMBL" id="QIG80835.1"/>
    </source>
</evidence>
<dbReference type="InterPro" id="IPR018060">
    <property type="entry name" value="HTH_AraC"/>
</dbReference>
<evidence type="ECO:0000259" key="5">
    <source>
        <dbReference type="PROSITE" id="PS01124"/>
    </source>
</evidence>
<proteinExistence type="predicted"/>
<dbReference type="KEGG" id="spzr:G5C33_14245"/>
<dbReference type="PANTHER" id="PTHR46796">
    <property type="entry name" value="HTH-TYPE TRANSCRIPTIONAL ACTIVATOR RHAS-RELATED"/>
    <property type="match status" value="1"/>
</dbReference>
<dbReference type="AlphaFoldDB" id="A0A6G6Y7D7"/>
<keyword evidence="7" id="KW-1185">Reference proteome</keyword>
<evidence type="ECO:0000256" key="4">
    <source>
        <dbReference type="ARBA" id="ARBA00023163"/>
    </source>
</evidence>
<evidence type="ECO:0000313" key="7">
    <source>
        <dbReference type="Proteomes" id="UP000501568"/>
    </source>
</evidence>
<dbReference type="SUPFAM" id="SSF46689">
    <property type="entry name" value="Homeodomain-like"/>
    <property type="match status" value="1"/>
</dbReference>
<organism evidence="6 7">
    <name type="scientific">Stakelama tenebrarum</name>
    <dbReference type="NCBI Taxonomy" id="2711215"/>
    <lineage>
        <taxon>Bacteria</taxon>
        <taxon>Pseudomonadati</taxon>
        <taxon>Pseudomonadota</taxon>
        <taxon>Alphaproteobacteria</taxon>
        <taxon>Sphingomonadales</taxon>
        <taxon>Sphingomonadaceae</taxon>
        <taxon>Stakelama</taxon>
    </lineage>
</organism>
<dbReference type="PANTHER" id="PTHR46796:SF6">
    <property type="entry name" value="ARAC SUBFAMILY"/>
    <property type="match status" value="1"/>
</dbReference>
<protein>
    <submittedName>
        <fullName evidence="6">Helix-turn-helix transcriptional regulator</fullName>
    </submittedName>
</protein>
<dbReference type="GO" id="GO:0003700">
    <property type="term" value="F:DNA-binding transcription factor activity"/>
    <property type="evidence" value="ECO:0007669"/>
    <property type="project" value="InterPro"/>
</dbReference>
<evidence type="ECO:0000256" key="3">
    <source>
        <dbReference type="ARBA" id="ARBA00023159"/>
    </source>
</evidence>
<keyword evidence="3" id="KW-0010">Activator</keyword>
<dbReference type="Proteomes" id="UP000501568">
    <property type="component" value="Chromosome"/>
</dbReference>
<dbReference type="SUPFAM" id="SSF51215">
    <property type="entry name" value="Regulatory protein AraC"/>
    <property type="match status" value="1"/>
</dbReference>
<dbReference type="InterPro" id="IPR037923">
    <property type="entry name" value="HTH-like"/>
</dbReference>
<dbReference type="Gene3D" id="1.10.10.60">
    <property type="entry name" value="Homeodomain-like"/>
    <property type="match status" value="1"/>
</dbReference>
<evidence type="ECO:0000256" key="2">
    <source>
        <dbReference type="ARBA" id="ARBA00023125"/>
    </source>
</evidence>
<dbReference type="InterPro" id="IPR018062">
    <property type="entry name" value="HTH_AraC-typ_CS"/>
</dbReference>
<dbReference type="InterPro" id="IPR050204">
    <property type="entry name" value="AraC_XylS_family_regulators"/>
</dbReference>
<dbReference type="PROSITE" id="PS01124">
    <property type="entry name" value="HTH_ARAC_FAMILY_2"/>
    <property type="match status" value="1"/>
</dbReference>
<sequence>MATKEKETERRRVTRENFAQTAFDSERMTALGPVRIARFQLDAPTDRLFRREHGYWLDMCLTPRPEGARGCYRERWGPHRFEPIGDIFLIPPGEGLHILSDKGGDQASIVCEIPAEAVDRWLEGGIEWTDRRLAAGLDIAQPHVRFCLRRLAEEMRHDAPGSEALRDHIVGQLAIEVARYCQAIADGPITGGLASWRLRRIDERLEEIGPVPSLEELAALCNISVRQLTRGFRASRGHSIGSHIAQTRVEMAKRMLGGEQSIKEISFALGFASPSSFSYAFRRATGASPRQFRQRSYRKGE</sequence>
<keyword evidence="1" id="KW-0805">Transcription regulation</keyword>
<dbReference type="EMBL" id="CP049109">
    <property type="protein sequence ID" value="QIG80835.1"/>
    <property type="molecule type" value="Genomic_DNA"/>
</dbReference>
<gene>
    <name evidence="6" type="ORF">G5C33_14245</name>
</gene>
<name>A0A6G6Y7D7_9SPHN</name>
<keyword evidence="2" id="KW-0238">DNA-binding</keyword>
<dbReference type="GO" id="GO:0043565">
    <property type="term" value="F:sequence-specific DNA binding"/>
    <property type="evidence" value="ECO:0007669"/>
    <property type="project" value="InterPro"/>
</dbReference>
<dbReference type="Pfam" id="PF12833">
    <property type="entry name" value="HTH_18"/>
    <property type="match status" value="1"/>
</dbReference>
<dbReference type="PRINTS" id="PR00032">
    <property type="entry name" value="HTHARAC"/>
</dbReference>
<evidence type="ECO:0000256" key="1">
    <source>
        <dbReference type="ARBA" id="ARBA00023015"/>
    </source>
</evidence>
<dbReference type="InterPro" id="IPR009057">
    <property type="entry name" value="Homeodomain-like_sf"/>
</dbReference>
<keyword evidence="4" id="KW-0804">Transcription</keyword>
<reference evidence="6 7" key="1">
    <citation type="submission" date="2020-02" db="EMBL/GenBank/DDBJ databases">
        <authorList>
            <person name="Zheng R.K."/>
            <person name="Sun C.M."/>
        </authorList>
    </citation>
    <scope>NUCLEOTIDE SEQUENCE [LARGE SCALE GENOMIC DNA]</scope>
    <source>
        <strain evidence="7">zrk23</strain>
    </source>
</reference>